<dbReference type="AlphaFoldDB" id="A0A841U2Z1"/>
<keyword evidence="1" id="KW-0732">Signal</keyword>
<protein>
    <submittedName>
        <fullName evidence="2">Uncharacterized protein</fullName>
    </submittedName>
</protein>
<dbReference type="RefSeq" id="WP_185137502.1">
    <property type="nucleotide sequence ID" value="NZ_JACJVR010000074.1"/>
</dbReference>
<feature type="chain" id="PRO_5032485111" evidence="1">
    <location>
        <begin position="24"/>
        <end position="173"/>
    </location>
</feature>
<feature type="signal peptide" evidence="1">
    <location>
        <begin position="1"/>
        <end position="23"/>
    </location>
</feature>
<name>A0A841U2Z1_9BACL</name>
<dbReference type="PROSITE" id="PS51257">
    <property type="entry name" value="PROKAR_LIPOPROTEIN"/>
    <property type="match status" value="1"/>
</dbReference>
<organism evidence="2 3">
    <name type="scientific">Cohnella xylanilytica</name>
    <dbReference type="NCBI Taxonomy" id="557555"/>
    <lineage>
        <taxon>Bacteria</taxon>
        <taxon>Bacillati</taxon>
        <taxon>Bacillota</taxon>
        <taxon>Bacilli</taxon>
        <taxon>Bacillales</taxon>
        <taxon>Paenibacillaceae</taxon>
        <taxon>Cohnella</taxon>
    </lineage>
</organism>
<proteinExistence type="predicted"/>
<reference evidence="2 3" key="1">
    <citation type="submission" date="2020-08" db="EMBL/GenBank/DDBJ databases">
        <title>Cohnella phylogeny.</title>
        <authorList>
            <person name="Dunlap C."/>
        </authorList>
    </citation>
    <scope>NUCLEOTIDE SEQUENCE [LARGE SCALE GENOMIC DNA]</scope>
    <source>
        <strain evidence="2 3">DSM 25239</strain>
    </source>
</reference>
<dbReference type="Proteomes" id="UP000553776">
    <property type="component" value="Unassembled WGS sequence"/>
</dbReference>
<accession>A0A841U2Z1</accession>
<comment type="caution">
    <text evidence="2">The sequence shown here is derived from an EMBL/GenBank/DDBJ whole genome shotgun (WGS) entry which is preliminary data.</text>
</comment>
<keyword evidence="3" id="KW-1185">Reference proteome</keyword>
<evidence type="ECO:0000313" key="3">
    <source>
        <dbReference type="Proteomes" id="UP000553776"/>
    </source>
</evidence>
<dbReference type="EMBL" id="JACJVR010000074">
    <property type="protein sequence ID" value="MBB6693518.1"/>
    <property type="molecule type" value="Genomic_DNA"/>
</dbReference>
<evidence type="ECO:0000313" key="2">
    <source>
        <dbReference type="EMBL" id="MBB6693518.1"/>
    </source>
</evidence>
<evidence type="ECO:0000256" key="1">
    <source>
        <dbReference type="SAM" id="SignalP"/>
    </source>
</evidence>
<sequence length="173" mass="18973">MPGLKTMVLVAGLLLILAGCSNSRSTTTPLTEEDVTNFIRDNEIHPIAVERIGDFVVILYSDATIDGYHLIYKDENGKLRDQNAYGGTLPDTPVLLSGSASRNPFVTVIIQDEEIRRSASAVEVTYEDGSTIRQTIRGQGAIIPYGKEIEGALSYSRVVIYDAKNKALYSYPE</sequence>
<gene>
    <name evidence="2" type="ORF">H7B90_19175</name>
</gene>